<sequence>MSDTIVRFIAADDPLARPLLDDLEREYDARYGDLFGEVASVEINRYPVQEFALPSGAFLVLVEFVDGVETPIAGGAFRRYDERTAELKRIWTRADRRGQGLAGRVVAALEAEARRLGYTDIYLTTGPRQPEAVSLYLREGYEPQFDTTLPPAEVGIHGFRKHVGGVPVDTGSVPASAAASTHATTPAAASVAREGALA</sequence>
<dbReference type="Proteomes" id="UP001499954">
    <property type="component" value="Unassembled WGS sequence"/>
</dbReference>
<dbReference type="SUPFAM" id="SSF55729">
    <property type="entry name" value="Acyl-CoA N-acyltransferases (Nat)"/>
    <property type="match status" value="1"/>
</dbReference>
<dbReference type="InterPro" id="IPR000182">
    <property type="entry name" value="GNAT_dom"/>
</dbReference>
<dbReference type="InterPro" id="IPR050832">
    <property type="entry name" value="Bact_Acetyltransf"/>
</dbReference>
<evidence type="ECO:0000256" key="3">
    <source>
        <dbReference type="SAM" id="MobiDB-lite"/>
    </source>
</evidence>
<dbReference type="RefSeq" id="WP_157415658.1">
    <property type="nucleotide sequence ID" value="NZ_BAAAMK010000010.1"/>
</dbReference>
<keyword evidence="2" id="KW-0012">Acyltransferase</keyword>
<comment type="caution">
    <text evidence="5">The sequence shown here is derived from an EMBL/GenBank/DDBJ whole genome shotgun (WGS) entry which is preliminary data.</text>
</comment>
<feature type="domain" description="N-acetyltransferase" evidence="4">
    <location>
        <begin position="14"/>
        <end position="180"/>
    </location>
</feature>
<dbReference type="PANTHER" id="PTHR43877">
    <property type="entry name" value="AMINOALKYLPHOSPHONATE N-ACETYLTRANSFERASE-RELATED-RELATED"/>
    <property type="match status" value="1"/>
</dbReference>
<reference evidence="5 6" key="1">
    <citation type="journal article" date="2019" name="Int. J. Syst. Evol. Microbiol.">
        <title>The Global Catalogue of Microorganisms (GCM) 10K type strain sequencing project: providing services to taxonomists for standard genome sequencing and annotation.</title>
        <authorList>
            <consortium name="The Broad Institute Genomics Platform"/>
            <consortium name="The Broad Institute Genome Sequencing Center for Infectious Disease"/>
            <person name="Wu L."/>
            <person name="Ma J."/>
        </authorList>
    </citation>
    <scope>NUCLEOTIDE SEQUENCE [LARGE SCALE GENOMIC DNA]</scope>
    <source>
        <strain evidence="5 6">JCM 13584</strain>
    </source>
</reference>
<dbReference type="EMBL" id="BAAAMK010000010">
    <property type="protein sequence ID" value="GAA1965716.1"/>
    <property type="molecule type" value="Genomic_DNA"/>
</dbReference>
<evidence type="ECO:0000256" key="2">
    <source>
        <dbReference type="ARBA" id="ARBA00023315"/>
    </source>
</evidence>
<dbReference type="InterPro" id="IPR016181">
    <property type="entry name" value="Acyl_CoA_acyltransferase"/>
</dbReference>
<dbReference type="PROSITE" id="PS51186">
    <property type="entry name" value="GNAT"/>
    <property type="match status" value="1"/>
</dbReference>
<dbReference type="PANTHER" id="PTHR43877:SF2">
    <property type="entry name" value="AMINOALKYLPHOSPHONATE N-ACETYLTRANSFERASE-RELATED"/>
    <property type="match status" value="1"/>
</dbReference>
<keyword evidence="1" id="KW-0808">Transferase</keyword>
<organism evidence="5 6">
    <name type="scientific">Agromyces allii</name>
    <dbReference type="NCBI Taxonomy" id="393607"/>
    <lineage>
        <taxon>Bacteria</taxon>
        <taxon>Bacillati</taxon>
        <taxon>Actinomycetota</taxon>
        <taxon>Actinomycetes</taxon>
        <taxon>Micrococcales</taxon>
        <taxon>Microbacteriaceae</taxon>
        <taxon>Agromyces</taxon>
    </lineage>
</organism>
<evidence type="ECO:0000256" key="1">
    <source>
        <dbReference type="ARBA" id="ARBA00022679"/>
    </source>
</evidence>
<dbReference type="Pfam" id="PF00583">
    <property type="entry name" value="Acetyltransf_1"/>
    <property type="match status" value="1"/>
</dbReference>
<feature type="region of interest" description="Disordered" evidence="3">
    <location>
        <begin position="173"/>
        <end position="198"/>
    </location>
</feature>
<feature type="compositionally biased region" description="Low complexity" evidence="3">
    <location>
        <begin position="173"/>
        <end position="192"/>
    </location>
</feature>
<protein>
    <submittedName>
        <fullName evidence="5">GNAT family N-acetyltransferase</fullName>
    </submittedName>
</protein>
<proteinExistence type="predicted"/>
<evidence type="ECO:0000259" key="4">
    <source>
        <dbReference type="PROSITE" id="PS51186"/>
    </source>
</evidence>
<evidence type="ECO:0000313" key="6">
    <source>
        <dbReference type="Proteomes" id="UP001499954"/>
    </source>
</evidence>
<keyword evidence="6" id="KW-1185">Reference proteome</keyword>
<dbReference type="CDD" id="cd04301">
    <property type="entry name" value="NAT_SF"/>
    <property type="match status" value="1"/>
</dbReference>
<evidence type="ECO:0000313" key="5">
    <source>
        <dbReference type="EMBL" id="GAA1965716.1"/>
    </source>
</evidence>
<name>A0ABN2R9J8_9MICO</name>
<accession>A0ABN2R9J8</accession>
<dbReference type="Gene3D" id="3.40.630.30">
    <property type="match status" value="1"/>
</dbReference>
<gene>
    <name evidence="5" type="ORF">GCM10009717_35760</name>
</gene>